<comment type="subunit">
    <text evidence="7">Part of the 30S ribosomal subunit. Contacts protein S5. The interaction surface between S4 and S5 is involved in control of translational fidelity.</text>
</comment>
<dbReference type="InterPro" id="IPR022801">
    <property type="entry name" value="Ribosomal_uS4"/>
</dbReference>
<dbReference type="GO" id="GO:0019843">
    <property type="term" value="F:rRNA binding"/>
    <property type="evidence" value="ECO:0007669"/>
    <property type="project" value="UniProtKB-UniRule"/>
</dbReference>
<dbReference type="CDD" id="cd00165">
    <property type="entry name" value="S4"/>
    <property type="match status" value="1"/>
</dbReference>
<dbReference type="GO" id="GO:0015935">
    <property type="term" value="C:small ribosomal subunit"/>
    <property type="evidence" value="ECO:0007669"/>
    <property type="project" value="InterPro"/>
</dbReference>
<keyword evidence="3 7" id="KW-0694">RNA-binding</keyword>
<comment type="function">
    <text evidence="7">One of the primary rRNA binding proteins, it binds directly to 16S rRNA where it nucleates assembly of the body of the 30S subunit.</text>
</comment>
<dbReference type="GO" id="GO:0042274">
    <property type="term" value="P:ribosomal small subunit biogenesis"/>
    <property type="evidence" value="ECO:0007669"/>
    <property type="project" value="TreeGrafter"/>
</dbReference>
<dbReference type="InterPro" id="IPR002942">
    <property type="entry name" value="S4_RNA-bd"/>
</dbReference>
<evidence type="ECO:0000313" key="14">
    <source>
        <dbReference type="Proteomes" id="UP000468828"/>
    </source>
</evidence>
<dbReference type="Proteomes" id="UP000471152">
    <property type="component" value="Unassembled WGS sequence"/>
</dbReference>
<evidence type="ECO:0000313" key="12">
    <source>
        <dbReference type="EMBL" id="NEK95459.1"/>
    </source>
</evidence>
<dbReference type="EMBL" id="JAAGWH010000041">
    <property type="protein sequence ID" value="NEK95459.1"/>
    <property type="molecule type" value="Genomic_DNA"/>
</dbReference>
<reference evidence="12 14" key="1">
    <citation type="submission" date="2020-01" db="EMBL/GenBank/DDBJ databases">
        <title>the WGS Modestobacter muralis CPCC 204518.</title>
        <authorList>
            <person name="Jiang Z."/>
        </authorList>
    </citation>
    <scope>NUCLEOTIDE SEQUENCE [LARGE SCALE GENOMIC DNA]</scope>
    <source>
        <strain evidence="12 14">DSM 100205</strain>
    </source>
</reference>
<protein>
    <recommendedName>
        <fullName evidence="6 7">Small ribosomal subunit protein uS4</fullName>
    </recommendedName>
</protein>
<comment type="similarity">
    <text evidence="1 7 8">Belongs to the universal ribosomal protein uS4 family.</text>
</comment>
<dbReference type="HAMAP" id="MF_01306_B">
    <property type="entry name" value="Ribosomal_uS4_B"/>
    <property type="match status" value="1"/>
</dbReference>
<evidence type="ECO:0000256" key="3">
    <source>
        <dbReference type="ARBA" id="ARBA00022884"/>
    </source>
</evidence>
<dbReference type="SMART" id="SM00363">
    <property type="entry name" value="S4"/>
    <property type="match status" value="1"/>
</dbReference>
<reference evidence="13 15" key="2">
    <citation type="submission" date="2020-02" db="EMBL/GenBank/DDBJ databases">
        <title>The WGS of Modestobacter muralis DSM 100205.</title>
        <authorList>
            <person name="Jiang Z."/>
        </authorList>
    </citation>
    <scope>NUCLEOTIDE SEQUENCE [LARGE SCALE GENOMIC DNA]</scope>
    <source>
        <strain evidence="13 15">DSM 100205</strain>
    </source>
</reference>
<evidence type="ECO:0000259" key="11">
    <source>
        <dbReference type="SMART" id="SM01390"/>
    </source>
</evidence>
<dbReference type="SUPFAM" id="SSF55174">
    <property type="entry name" value="Alpha-L RNA-binding motif"/>
    <property type="match status" value="1"/>
</dbReference>
<dbReference type="EMBL" id="JAAGWB010000043">
    <property type="protein sequence ID" value="NEN52347.1"/>
    <property type="molecule type" value="Genomic_DNA"/>
</dbReference>
<gene>
    <name evidence="7 12" type="primary">rpsD</name>
    <name evidence="13" type="ORF">G3R41_15630</name>
    <name evidence="12" type="ORF">GCU67_14980</name>
</gene>
<dbReference type="Proteomes" id="UP000468828">
    <property type="component" value="Unassembled WGS sequence"/>
</dbReference>
<dbReference type="Gene3D" id="1.10.1050.10">
    <property type="entry name" value="Ribosomal Protein S4 Delta 41, Chain A, domain 1"/>
    <property type="match status" value="1"/>
</dbReference>
<evidence type="ECO:0000313" key="13">
    <source>
        <dbReference type="EMBL" id="NEN52347.1"/>
    </source>
</evidence>
<dbReference type="InterPro" id="IPR005709">
    <property type="entry name" value="Ribosomal_uS4_bac-type"/>
</dbReference>
<evidence type="ECO:0000256" key="2">
    <source>
        <dbReference type="ARBA" id="ARBA00022730"/>
    </source>
</evidence>
<name>A0A6P0EXZ1_9ACTN</name>
<dbReference type="InterPro" id="IPR001912">
    <property type="entry name" value="Ribosomal_uS4_N"/>
</dbReference>
<feature type="region of interest" description="Disordered" evidence="9">
    <location>
        <begin position="25"/>
        <end position="48"/>
    </location>
</feature>
<keyword evidence="4 7" id="KW-0689">Ribosomal protein</keyword>
<organism evidence="12 14">
    <name type="scientific">Modestobacter muralis</name>
    <dbReference type="NCBI Taxonomy" id="1608614"/>
    <lineage>
        <taxon>Bacteria</taxon>
        <taxon>Bacillati</taxon>
        <taxon>Actinomycetota</taxon>
        <taxon>Actinomycetes</taxon>
        <taxon>Geodermatophilales</taxon>
        <taxon>Geodermatophilaceae</taxon>
        <taxon>Modestobacter</taxon>
    </lineage>
</organism>
<sequence>MNNSRPKVRRSRALGIPLTPKDVRYFERRPYPPGEHGRKRRVASDYSTRLKEKQRLRAQYDISETQLRSAFDRARRSGGKTGEELITHQLEARLDATVLRAGFARTIYQARQVVSHQHVLVNGVRVDRPSYQVQPYDVVEIAEKSRAKPPFQVAASGAHAAAPAYLEVQLSRLRCVVARRPRRDEVPVICQEQLVVEYYSR</sequence>
<evidence type="ECO:0000259" key="10">
    <source>
        <dbReference type="SMART" id="SM00363"/>
    </source>
</evidence>
<evidence type="ECO:0000256" key="5">
    <source>
        <dbReference type="ARBA" id="ARBA00023274"/>
    </source>
</evidence>
<dbReference type="Pfam" id="PF01479">
    <property type="entry name" value="S4"/>
    <property type="match status" value="1"/>
</dbReference>
<evidence type="ECO:0000256" key="1">
    <source>
        <dbReference type="ARBA" id="ARBA00007465"/>
    </source>
</evidence>
<dbReference type="GO" id="GO:0003735">
    <property type="term" value="F:structural constituent of ribosome"/>
    <property type="evidence" value="ECO:0007669"/>
    <property type="project" value="InterPro"/>
</dbReference>
<dbReference type="PROSITE" id="PS50889">
    <property type="entry name" value="S4"/>
    <property type="match status" value="1"/>
</dbReference>
<dbReference type="SMART" id="SM01390">
    <property type="entry name" value="Ribosomal_S4"/>
    <property type="match status" value="1"/>
</dbReference>
<dbReference type="FunFam" id="3.10.290.10:FF:000001">
    <property type="entry name" value="30S ribosomal protein S4"/>
    <property type="match status" value="1"/>
</dbReference>
<accession>A0A6P0EXZ1</accession>
<keyword evidence="2 7" id="KW-0699">rRNA-binding</keyword>
<evidence type="ECO:0000256" key="7">
    <source>
        <dbReference type="HAMAP-Rule" id="MF_01306"/>
    </source>
</evidence>
<dbReference type="NCBIfam" id="NF003717">
    <property type="entry name" value="PRK05327.1"/>
    <property type="match status" value="1"/>
</dbReference>
<dbReference type="PROSITE" id="PS00632">
    <property type="entry name" value="RIBOSOMAL_S4"/>
    <property type="match status" value="1"/>
</dbReference>
<feature type="domain" description="RNA-binding S4" evidence="10">
    <location>
        <begin position="92"/>
        <end position="152"/>
    </location>
</feature>
<comment type="caution">
    <text evidence="12">The sequence shown here is derived from an EMBL/GenBank/DDBJ whole genome shotgun (WGS) entry which is preliminary data.</text>
</comment>
<dbReference type="NCBIfam" id="TIGR01017">
    <property type="entry name" value="rpsD_bact"/>
    <property type="match status" value="1"/>
</dbReference>
<evidence type="ECO:0000256" key="4">
    <source>
        <dbReference type="ARBA" id="ARBA00022980"/>
    </source>
</evidence>
<evidence type="ECO:0000256" key="6">
    <source>
        <dbReference type="ARBA" id="ARBA00035254"/>
    </source>
</evidence>
<keyword evidence="14" id="KW-1185">Reference proteome</keyword>
<dbReference type="InterPro" id="IPR036986">
    <property type="entry name" value="S4_RNA-bd_sf"/>
</dbReference>
<dbReference type="PANTHER" id="PTHR11831:SF4">
    <property type="entry name" value="SMALL RIBOSOMAL SUBUNIT PROTEIN US4M"/>
    <property type="match status" value="1"/>
</dbReference>
<dbReference type="PANTHER" id="PTHR11831">
    <property type="entry name" value="30S 40S RIBOSOMAL PROTEIN"/>
    <property type="match status" value="1"/>
</dbReference>
<dbReference type="GO" id="GO:0006412">
    <property type="term" value="P:translation"/>
    <property type="evidence" value="ECO:0007669"/>
    <property type="project" value="UniProtKB-UniRule"/>
</dbReference>
<dbReference type="Gene3D" id="3.10.290.10">
    <property type="entry name" value="RNA-binding S4 domain"/>
    <property type="match status" value="1"/>
</dbReference>
<comment type="function">
    <text evidence="7">With S5 and S12 plays an important role in translational accuracy.</text>
</comment>
<evidence type="ECO:0000256" key="8">
    <source>
        <dbReference type="RuleBase" id="RU003699"/>
    </source>
</evidence>
<evidence type="ECO:0000313" key="15">
    <source>
        <dbReference type="Proteomes" id="UP000471152"/>
    </source>
</evidence>
<dbReference type="Pfam" id="PF00163">
    <property type="entry name" value="Ribosomal_S4"/>
    <property type="match status" value="1"/>
</dbReference>
<keyword evidence="5 7" id="KW-0687">Ribonucleoprotein</keyword>
<dbReference type="RefSeq" id="WP_163612009.1">
    <property type="nucleotide sequence ID" value="NZ_JAAGWB010000043.1"/>
</dbReference>
<dbReference type="AlphaFoldDB" id="A0A6P0EXZ1"/>
<evidence type="ECO:0000256" key="9">
    <source>
        <dbReference type="SAM" id="MobiDB-lite"/>
    </source>
</evidence>
<proteinExistence type="inferred from homology"/>
<feature type="domain" description="Small ribosomal subunit protein uS4 N-terminal" evidence="11">
    <location>
        <begin position="2"/>
        <end position="91"/>
    </location>
</feature>
<dbReference type="InterPro" id="IPR018079">
    <property type="entry name" value="Ribosomal_uS4_CS"/>
</dbReference>